<sequence length="336" mass="39958">MALLYNEGCKNSDDDFTKCDVFLCFIKKTKFRTLYCDPTFKSVIKYISGNISNDLSKNIFTHEVTEPLENRDSKITILSNDNKNGIVFLLEVYPYKRFLISNTYLCRIRKINQKLTLCEYIQEKYFEKRLSFRSFDVINREDDNNHQFGLKDITNPRHTINKLKYDDIFFSKDSCHFTTEGFDKIHVCRYSICKKNDRGHIVCKDAKFNGNLINIKEYINYEENQKYIYLPNNCIEENGNFHCTPYLCKYEKMNELYPCDKLEISAVKGINPYIESSEMRSTNSRIIPHENDVRPSTIFAISFFPFLIMLVFIWCYIYKKLRRNRRKGKVARSKEP</sequence>
<organism evidence="2 3">
    <name type="scientific">Plasmodium gallinaceum</name>
    <dbReference type="NCBI Taxonomy" id="5849"/>
    <lineage>
        <taxon>Eukaryota</taxon>
        <taxon>Sar</taxon>
        <taxon>Alveolata</taxon>
        <taxon>Apicomplexa</taxon>
        <taxon>Aconoidasida</taxon>
        <taxon>Haemosporida</taxon>
        <taxon>Plasmodiidae</taxon>
        <taxon>Plasmodium</taxon>
        <taxon>Plasmodium (Haemamoeba)</taxon>
    </lineage>
</organism>
<keyword evidence="1" id="KW-0812">Transmembrane</keyword>
<protein>
    <submittedName>
        <fullName evidence="2">Fam-e protein</fullName>
    </submittedName>
</protein>
<dbReference type="EMBL" id="CVMV01000132">
    <property type="protein sequence ID" value="CRG97993.1"/>
    <property type="molecule type" value="Genomic_DNA"/>
</dbReference>
<proteinExistence type="predicted"/>
<evidence type="ECO:0000313" key="3">
    <source>
        <dbReference type="Proteomes" id="UP000220797"/>
    </source>
</evidence>
<reference evidence="2" key="1">
    <citation type="submission" date="2015-04" db="EMBL/GenBank/DDBJ databases">
        <authorList>
            <consortium name="Pathogen Informatics"/>
        </authorList>
    </citation>
    <scope>NUCLEOTIDE SEQUENCE [LARGE SCALE GENOMIC DNA]</scope>
    <source>
        <strain evidence="2">8A</strain>
    </source>
</reference>
<dbReference type="VEuPathDB" id="PlasmoDB:PGAL8A_00042200"/>
<dbReference type="RefSeq" id="XP_028530790.1">
    <property type="nucleotide sequence ID" value="XM_028674438.1"/>
</dbReference>
<keyword evidence="1" id="KW-1133">Transmembrane helix</keyword>
<dbReference type="Proteomes" id="UP000220797">
    <property type="component" value="Unassembled WGS sequence"/>
</dbReference>
<evidence type="ECO:0000256" key="1">
    <source>
        <dbReference type="SAM" id="Phobius"/>
    </source>
</evidence>
<comment type="caution">
    <text evidence="2">The sequence shown here is derived from an EMBL/GenBank/DDBJ whole genome shotgun (WGS) entry which is preliminary data.</text>
</comment>
<dbReference type="OrthoDB" id="10452453at2759"/>
<dbReference type="AlphaFoldDB" id="A0A1J1GZT9"/>
<accession>A0A1J1GZT9</accession>
<keyword evidence="3" id="KW-1185">Reference proteome</keyword>
<evidence type="ECO:0000313" key="2">
    <source>
        <dbReference type="EMBL" id="CRG97993.1"/>
    </source>
</evidence>
<dbReference type="GeneID" id="39728947"/>
<feature type="transmembrane region" description="Helical" evidence="1">
    <location>
        <begin position="298"/>
        <end position="317"/>
    </location>
</feature>
<gene>
    <name evidence="2" type="ORF">PGAL8A_00042200</name>
</gene>
<name>A0A1J1GZT9_PLAGA</name>
<keyword evidence="1" id="KW-0472">Membrane</keyword>